<dbReference type="InterPro" id="IPR013830">
    <property type="entry name" value="SGNH_hydro"/>
</dbReference>
<evidence type="ECO:0000256" key="1">
    <source>
        <dbReference type="SAM" id="SignalP"/>
    </source>
</evidence>
<evidence type="ECO:0000313" key="3">
    <source>
        <dbReference type="EMBL" id="TGK13837.1"/>
    </source>
</evidence>
<dbReference type="RefSeq" id="WP_135766179.1">
    <property type="nucleotide sequence ID" value="NZ_RQET01000001.1"/>
</dbReference>
<dbReference type="PANTHER" id="PTHR30383">
    <property type="entry name" value="THIOESTERASE 1/PROTEASE 1/LYSOPHOSPHOLIPASE L1"/>
    <property type="match status" value="1"/>
</dbReference>
<dbReference type="OrthoDB" id="2513075at2"/>
<dbReference type="AlphaFoldDB" id="A0A4R9GJL1"/>
<reference evidence="3" key="1">
    <citation type="journal article" date="2019" name="PLoS Negl. Trop. Dis.">
        <title>Revisiting the worldwide diversity of Leptospira species in the environment.</title>
        <authorList>
            <person name="Vincent A.T."/>
            <person name="Schiettekatte O."/>
            <person name="Bourhy P."/>
            <person name="Veyrier F.J."/>
            <person name="Picardeau M."/>
        </authorList>
    </citation>
    <scope>NUCLEOTIDE SEQUENCE [LARGE SCALE GENOMIC DNA]</scope>
    <source>
        <strain evidence="3">SSW15</strain>
    </source>
</reference>
<feature type="domain" description="SGNH hydrolase-type esterase" evidence="2">
    <location>
        <begin position="83"/>
        <end position="237"/>
    </location>
</feature>
<dbReference type="SUPFAM" id="SSF52266">
    <property type="entry name" value="SGNH hydrolase"/>
    <property type="match status" value="1"/>
</dbReference>
<dbReference type="GO" id="GO:0004622">
    <property type="term" value="F:phosphatidylcholine lysophospholipase activity"/>
    <property type="evidence" value="ECO:0007669"/>
    <property type="project" value="TreeGrafter"/>
</dbReference>
<dbReference type="EMBL" id="RQET01000001">
    <property type="protein sequence ID" value="TGK13837.1"/>
    <property type="molecule type" value="Genomic_DNA"/>
</dbReference>
<dbReference type="Proteomes" id="UP000298458">
    <property type="component" value="Unassembled WGS sequence"/>
</dbReference>
<evidence type="ECO:0000259" key="2">
    <source>
        <dbReference type="Pfam" id="PF13472"/>
    </source>
</evidence>
<gene>
    <name evidence="3" type="ORF">EHO60_00310</name>
</gene>
<name>A0A4R9GJL1_9LEPT</name>
<dbReference type="PROSITE" id="PS51257">
    <property type="entry name" value="PROKAR_LIPOPROTEIN"/>
    <property type="match status" value="1"/>
</dbReference>
<accession>A0A4R9GJL1</accession>
<protein>
    <submittedName>
        <fullName evidence="3">Lipase</fullName>
    </submittedName>
</protein>
<dbReference type="InterPro" id="IPR051532">
    <property type="entry name" value="Ester_Hydrolysis_Enzymes"/>
</dbReference>
<dbReference type="Pfam" id="PF13472">
    <property type="entry name" value="Lipase_GDSL_2"/>
    <property type="match status" value="1"/>
</dbReference>
<organism evidence="3 4">
    <name type="scientific">Leptospira fletcheri</name>
    <dbReference type="NCBI Taxonomy" id="2484981"/>
    <lineage>
        <taxon>Bacteria</taxon>
        <taxon>Pseudomonadati</taxon>
        <taxon>Spirochaetota</taxon>
        <taxon>Spirochaetia</taxon>
        <taxon>Leptospirales</taxon>
        <taxon>Leptospiraceae</taxon>
        <taxon>Leptospira</taxon>
    </lineage>
</organism>
<dbReference type="Gene3D" id="3.40.50.1110">
    <property type="entry name" value="SGNH hydrolase"/>
    <property type="match status" value="1"/>
</dbReference>
<evidence type="ECO:0000313" key="4">
    <source>
        <dbReference type="Proteomes" id="UP000298458"/>
    </source>
</evidence>
<feature type="signal peptide" evidence="1">
    <location>
        <begin position="1"/>
        <end position="23"/>
    </location>
</feature>
<keyword evidence="1" id="KW-0732">Signal</keyword>
<keyword evidence="4" id="KW-1185">Reference proteome</keyword>
<dbReference type="InterPro" id="IPR036514">
    <property type="entry name" value="SGNH_hydro_sf"/>
</dbReference>
<proteinExistence type="predicted"/>
<feature type="chain" id="PRO_5020197493" evidence="1">
    <location>
        <begin position="24"/>
        <end position="248"/>
    </location>
</feature>
<dbReference type="PANTHER" id="PTHR30383:SF32">
    <property type="entry name" value="SGNH-HYDROLASE"/>
    <property type="match status" value="1"/>
</dbReference>
<comment type="caution">
    <text evidence="3">The sequence shown here is derived from an EMBL/GenBank/DDBJ whole genome shotgun (WGS) entry which is preliminary data.</text>
</comment>
<sequence length="248" mass="27916">MTIFVRVCLSLLLLSSCASLRNAKIVDYYHPNFECAGNLGSRDPDFWKLYQVKYQEAVEFYSKENARIKTARIVFVGNSLMAGFPSELLQQEFPGSVNRGIPGDMTELLLGRLESTVFPLKPSYIVLEIGGNDIREGKCLDYIESKQKEIVSRIRIVLPNAKVILLGIPPVLSGQVNSVSPIVNSALARIAAGSPNFSYLDIWPYFRTKGLPFLREELALEYEGKTDKIHVNENAYKIWAKQIKPLLK</sequence>